<reference evidence="1" key="1">
    <citation type="journal article" date="2012" name="Nature">
        <title>The oyster genome reveals stress adaptation and complexity of shell formation.</title>
        <authorList>
            <person name="Zhang G."/>
            <person name="Fang X."/>
            <person name="Guo X."/>
            <person name="Li L."/>
            <person name="Luo R."/>
            <person name="Xu F."/>
            <person name="Yang P."/>
            <person name="Zhang L."/>
            <person name="Wang X."/>
            <person name="Qi H."/>
            <person name="Xiong Z."/>
            <person name="Que H."/>
            <person name="Xie Y."/>
            <person name="Holland P.W."/>
            <person name="Paps J."/>
            <person name="Zhu Y."/>
            <person name="Wu F."/>
            <person name="Chen Y."/>
            <person name="Wang J."/>
            <person name="Peng C."/>
            <person name="Meng J."/>
            <person name="Yang L."/>
            <person name="Liu J."/>
            <person name="Wen B."/>
            <person name="Zhang N."/>
            <person name="Huang Z."/>
            <person name="Zhu Q."/>
            <person name="Feng Y."/>
            <person name="Mount A."/>
            <person name="Hedgecock D."/>
            <person name="Xu Z."/>
            <person name="Liu Y."/>
            <person name="Domazet-Loso T."/>
            <person name="Du Y."/>
            <person name="Sun X."/>
            <person name="Zhang S."/>
            <person name="Liu B."/>
            <person name="Cheng P."/>
            <person name="Jiang X."/>
            <person name="Li J."/>
            <person name="Fan D."/>
            <person name="Wang W."/>
            <person name="Fu W."/>
            <person name="Wang T."/>
            <person name="Wang B."/>
            <person name="Zhang J."/>
            <person name="Peng Z."/>
            <person name="Li Y."/>
            <person name="Li N."/>
            <person name="Wang J."/>
            <person name="Chen M."/>
            <person name="He Y."/>
            <person name="Tan F."/>
            <person name="Song X."/>
            <person name="Zheng Q."/>
            <person name="Huang R."/>
            <person name="Yang H."/>
            <person name="Du X."/>
            <person name="Chen L."/>
            <person name="Yang M."/>
            <person name="Gaffney P.M."/>
            <person name="Wang S."/>
            <person name="Luo L."/>
            <person name="She Z."/>
            <person name="Ming Y."/>
            <person name="Huang W."/>
            <person name="Zhang S."/>
            <person name="Huang B."/>
            <person name="Zhang Y."/>
            <person name="Qu T."/>
            <person name="Ni P."/>
            <person name="Miao G."/>
            <person name="Wang J."/>
            <person name="Wang Q."/>
            <person name="Steinberg C.E."/>
            <person name="Wang H."/>
            <person name="Li N."/>
            <person name="Qian L."/>
            <person name="Zhang G."/>
            <person name="Li Y."/>
            <person name="Yang H."/>
            <person name="Liu X."/>
            <person name="Wang J."/>
            <person name="Yin Y."/>
            <person name="Wang J."/>
        </authorList>
    </citation>
    <scope>NUCLEOTIDE SEQUENCE [LARGE SCALE GENOMIC DNA]</scope>
    <source>
        <strain evidence="1">05x7-T-G4-1.051#20</strain>
    </source>
</reference>
<gene>
    <name evidence="1" type="ORF">CGI_10025929</name>
</gene>
<name>K1RV36_MAGGI</name>
<sequence length="74" mass="8057">MFGLKFPAGNLVEGEWQSLLWGCCARGPWVFHSGITVIKSGNSEAIYQPPIVRSEPRIPHAAPRHREGFGTGGP</sequence>
<evidence type="ECO:0000313" key="1">
    <source>
        <dbReference type="EMBL" id="EKC38576.1"/>
    </source>
</evidence>
<proteinExistence type="predicted"/>
<dbReference type="EMBL" id="JH817665">
    <property type="protein sequence ID" value="EKC38576.1"/>
    <property type="molecule type" value="Genomic_DNA"/>
</dbReference>
<organism evidence="1">
    <name type="scientific">Magallana gigas</name>
    <name type="common">Pacific oyster</name>
    <name type="synonym">Crassostrea gigas</name>
    <dbReference type="NCBI Taxonomy" id="29159"/>
    <lineage>
        <taxon>Eukaryota</taxon>
        <taxon>Metazoa</taxon>
        <taxon>Spiralia</taxon>
        <taxon>Lophotrochozoa</taxon>
        <taxon>Mollusca</taxon>
        <taxon>Bivalvia</taxon>
        <taxon>Autobranchia</taxon>
        <taxon>Pteriomorphia</taxon>
        <taxon>Ostreida</taxon>
        <taxon>Ostreoidea</taxon>
        <taxon>Ostreidae</taxon>
        <taxon>Magallana</taxon>
    </lineage>
</organism>
<accession>K1RV36</accession>
<dbReference type="InParanoid" id="K1RV36"/>
<protein>
    <submittedName>
        <fullName evidence="1">Uncharacterized protein</fullName>
    </submittedName>
</protein>
<dbReference type="HOGENOM" id="CLU_2690246_0_0_1"/>
<dbReference type="AlphaFoldDB" id="K1RV36"/>